<dbReference type="GO" id="GO:0016787">
    <property type="term" value="F:hydrolase activity"/>
    <property type="evidence" value="ECO:0007669"/>
    <property type="project" value="UniProtKB-KW"/>
</dbReference>
<keyword evidence="2" id="KW-1185">Reference proteome</keyword>
<dbReference type="EMBL" id="MT664984">
    <property type="protein sequence ID" value="QNN97215.1"/>
    <property type="molecule type" value="Genomic_DNA"/>
</dbReference>
<accession>A0A7G9UT60</accession>
<dbReference type="Proteomes" id="UP000516126">
    <property type="component" value="Segment"/>
</dbReference>
<dbReference type="KEGG" id="vg:79586327"/>
<organism evidence="1 2">
    <name type="scientific">Xanthomonas phage Xp12</name>
    <dbReference type="NCBI Taxonomy" id="2746072"/>
    <lineage>
        <taxon>Viruses</taxon>
        <taxon>Duplodnaviria</taxon>
        <taxon>Heunggongvirae</taxon>
        <taxon>Uroviricota</taxon>
        <taxon>Caudoviricetes</taxon>
        <taxon>Mesyanzhinovviridae</taxon>
        <taxon>Bradleyvirinae</taxon>
        <taxon>Bosavirus</taxon>
        <taxon>Bosavirus Xp12</taxon>
    </lineage>
</organism>
<reference evidence="1 2" key="1">
    <citation type="submission" date="2020-06" db="EMBL/GenBank/DDBJ databases">
        <authorList>
            <person name="Tamanaha E."/>
            <person name="Walsh S.E."/>
            <person name="Anton B.P."/>
            <person name="Fomenkov A."/>
            <person name="Xu S.-Y."/>
            <person name="Weigele P.R."/>
        </authorList>
    </citation>
    <scope>NUCLEOTIDE SEQUENCE [LARGE SCALE GENOMIC DNA]</scope>
</reference>
<proteinExistence type="predicted"/>
<keyword evidence="1" id="KW-0378">Hydrolase</keyword>
<dbReference type="InterPro" id="IPR021130">
    <property type="entry name" value="PRib-ATP_PPHydrolase-like"/>
</dbReference>
<name>A0A7G9UT60_9CAUD</name>
<evidence type="ECO:0000313" key="2">
    <source>
        <dbReference type="Proteomes" id="UP000516126"/>
    </source>
</evidence>
<dbReference type="InterPro" id="IPR023292">
    <property type="entry name" value="NTP_PyroPHydrolase-like_dom_sf"/>
</dbReference>
<evidence type="ECO:0000313" key="1">
    <source>
        <dbReference type="EMBL" id="QNN97215.1"/>
    </source>
</evidence>
<dbReference type="RefSeq" id="YP_010738945.1">
    <property type="nucleotide sequence ID" value="NC_073033.1"/>
</dbReference>
<dbReference type="Gene3D" id="1.10.3420.10">
    <property type="entry name" value="putative ntp pyrophosphohydrolase like domain"/>
    <property type="match status" value="1"/>
</dbReference>
<sequence length="257" mass="28711">MDEIDTTGPHQALVAALVSRMLLKAEQFNVQILDTPIPGTPEILSSIRMDASVDALNEEIQEFKDAHADGDVLEAADALVDLIYFALGRLVEMGVPPLAVFDAVQAANMAKVRGDLSKRPGWNGRDAVKPEGWQPPNHDWLLTFDLSDVAELQELRQQAQGREAISPVWLELQHLRETKGQDYNNVPGGREAYFPFGHESYAHMLHTKNLRIQSLITAMRQGREPNYEGLYDTARDLVNYGTYYAEWLKQQGLGGAK</sequence>
<dbReference type="GeneID" id="79586327"/>
<dbReference type="Pfam" id="PF01503">
    <property type="entry name" value="PRA-PH"/>
    <property type="match status" value="1"/>
</dbReference>
<protein>
    <submittedName>
        <fullName evidence="1">Hydrolase (HAD superfamily)</fullName>
    </submittedName>
</protein>